<dbReference type="PANTHER" id="PTHR44196:SF1">
    <property type="entry name" value="DEHYDROGENASE_REDUCTASE SDR FAMILY MEMBER 7B"/>
    <property type="match status" value="1"/>
</dbReference>
<dbReference type="SUPFAM" id="SSF51735">
    <property type="entry name" value="NAD(P)-binding Rossmann-fold domains"/>
    <property type="match status" value="1"/>
</dbReference>
<evidence type="ECO:0000256" key="2">
    <source>
        <dbReference type="ARBA" id="ARBA00023002"/>
    </source>
</evidence>
<evidence type="ECO:0000313" key="6">
    <source>
        <dbReference type="Proteomes" id="UP001163878"/>
    </source>
</evidence>
<comment type="similarity">
    <text evidence="1 3">Belongs to the short-chain dehydrogenases/reductases (SDR) family.</text>
</comment>
<dbReference type="InterPro" id="IPR057326">
    <property type="entry name" value="KR_dom"/>
</dbReference>
<dbReference type="SMART" id="SM00822">
    <property type="entry name" value="PKS_KR"/>
    <property type="match status" value="1"/>
</dbReference>
<protein>
    <submittedName>
        <fullName evidence="5">SDR family NAD(P)-dependent oxidoreductase</fullName>
    </submittedName>
</protein>
<reference evidence="5" key="1">
    <citation type="submission" date="2022-10" db="EMBL/GenBank/DDBJ databases">
        <title>Cytochrome P450 Catalyzes Benzene Ring Formation in the Biosynthesis of Trialkyl-Substituted Aromatic Polyketides.</title>
        <authorList>
            <person name="Zhao E."/>
            <person name="Ge H."/>
        </authorList>
    </citation>
    <scope>NUCLEOTIDE SEQUENCE</scope>
    <source>
        <strain evidence="5">NA0869</strain>
    </source>
</reference>
<dbReference type="RefSeq" id="WP_264241528.1">
    <property type="nucleotide sequence ID" value="NZ_CP107567.1"/>
</dbReference>
<dbReference type="PANTHER" id="PTHR44196">
    <property type="entry name" value="DEHYDROGENASE/REDUCTASE SDR FAMILY MEMBER 7B"/>
    <property type="match status" value="1"/>
</dbReference>
<proteinExistence type="inferred from homology"/>
<evidence type="ECO:0000256" key="3">
    <source>
        <dbReference type="RuleBase" id="RU000363"/>
    </source>
</evidence>
<dbReference type="InterPro" id="IPR020904">
    <property type="entry name" value="Sc_DH/Rdtase_CS"/>
</dbReference>
<keyword evidence="2" id="KW-0560">Oxidoreductase</keyword>
<name>A0ABY6I2Z7_STRPE</name>
<sequence length="267" mass="28038">MSVPSGAPAAPEEPTRRPEAPVVLITGASSGIGAAVAHRFAAAPGWRLLLHGRDTERLAEVASRTGGVALAADLADPAGAAHLARTALGSAGHVDVLVAAAGIGWAGPFTAMPPKVIDEMLAVDLASVVHLVRRLLPPMVARGRGRLVLMGSLAGAVGVADEAVYSAAKAALGAFAESLRYELRGSGVEICLMLPAIVDTPFFERRGTPYRRSTPKPVPAAQVAEEVWRAVVRRNRDEVFIPRWLKLPTRIHGAVPVVFRRLAARFG</sequence>
<dbReference type="Proteomes" id="UP001163878">
    <property type="component" value="Chromosome"/>
</dbReference>
<organism evidence="5 6">
    <name type="scientific">Streptomyces peucetius</name>
    <dbReference type="NCBI Taxonomy" id="1950"/>
    <lineage>
        <taxon>Bacteria</taxon>
        <taxon>Bacillati</taxon>
        <taxon>Actinomycetota</taxon>
        <taxon>Actinomycetes</taxon>
        <taxon>Kitasatosporales</taxon>
        <taxon>Streptomycetaceae</taxon>
        <taxon>Streptomyces</taxon>
    </lineage>
</organism>
<evidence type="ECO:0000259" key="4">
    <source>
        <dbReference type="SMART" id="SM00822"/>
    </source>
</evidence>
<dbReference type="InterPro" id="IPR036291">
    <property type="entry name" value="NAD(P)-bd_dom_sf"/>
</dbReference>
<gene>
    <name evidence="5" type="ORF">OGH68_01975</name>
</gene>
<dbReference type="PROSITE" id="PS00061">
    <property type="entry name" value="ADH_SHORT"/>
    <property type="match status" value="1"/>
</dbReference>
<dbReference type="PRINTS" id="PR00081">
    <property type="entry name" value="GDHRDH"/>
</dbReference>
<dbReference type="InterPro" id="IPR002347">
    <property type="entry name" value="SDR_fam"/>
</dbReference>
<dbReference type="Gene3D" id="3.40.50.720">
    <property type="entry name" value="NAD(P)-binding Rossmann-like Domain"/>
    <property type="match status" value="1"/>
</dbReference>
<keyword evidence="6" id="KW-1185">Reference proteome</keyword>
<feature type="domain" description="Ketoreductase" evidence="4">
    <location>
        <begin position="21"/>
        <end position="201"/>
    </location>
</feature>
<dbReference type="CDD" id="cd05233">
    <property type="entry name" value="SDR_c"/>
    <property type="match status" value="1"/>
</dbReference>
<dbReference type="EMBL" id="CP107567">
    <property type="protein sequence ID" value="UYQ60364.1"/>
    <property type="molecule type" value="Genomic_DNA"/>
</dbReference>
<evidence type="ECO:0000313" key="5">
    <source>
        <dbReference type="EMBL" id="UYQ60364.1"/>
    </source>
</evidence>
<dbReference type="PRINTS" id="PR00080">
    <property type="entry name" value="SDRFAMILY"/>
</dbReference>
<accession>A0ABY6I2Z7</accession>
<evidence type="ECO:0000256" key="1">
    <source>
        <dbReference type="ARBA" id="ARBA00006484"/>
    </source>
</evidence>
<dbReference type="Pfam" id="PF00106">
    <property type="entry name" value="adh_short"/>
    <property type="match status" value="1"/>
</dbReference>